<evidence type="ECO:0000313" key="1">
    <source>
        <dbReference type="EMBL" id="MCW0399319.1"/>
    </source>
</evidence>
<organism evidence="1 2">
    <name type="scientific">Xanthomonas sacchari</name>
    <dbReference type="NCBI Taxonomy" id="56458"/>
    <lineage>
        <taxon>Bacteria</taxon>
        <taxon>Pseudomonadati</taxon>
        <taxon>Pseudomonadota</taxon>
        <taxon>Gammaproteobacteria</taxon>
        <taxon>Lysobacterales</taxon>
        <taxon>Lysobacteraceae</taxon>
        <taxon>Xanthomonas</taxon>
    </lineage>
</organism>
<keyword evidence="2" id="KW-1185">Reference proteome</keyword>
<dbReference type="RefSeq" id="WP_267122728.1">
    <property type="nucleotide sequence ID" value="NZ_JANFWR010000010.1"/>
</dbReference>
<accession>A0ABT3DWK3</accession>
<dbReference type="EMBL" id="JANFWR010000010">
    <property type="protein sequence ID" value="MCW0399319.1"/>
    <property type="molecule type" value="Genomic_DNA"/>
</dbReference>
<dbReference type="Proteomes" id="UP001320843">
    <property type="component" value="Unassembled WGS sequence"/>
</dbReference>
<proteinExistence type="predicted"/>
<comment type="caution">
    <text evidence="1">The sequence shown here is derived from an EMBL/GenBank/DDBJ whole genome shotgun (WGS) entry which is preliminary data.</text>
</comment>
<reference evidence="1 2" key="1">
    <citation type="submission" date="2022-06" db="EMBL/GenBank/DDBJ databases">
        <title>Dynamics of rice microbiomes reveals core vertical transmitted seed endophytes.</title>
        <authorList>
            <person name="Liao K."/>
            <person name="Zhang X."/>
        </authorList>
    </citation>
    <scope>NUCLEOTIDE SEQUENCE [LARGE SCALE GENOMIC DNA]</scope>
    <source>
        <strain evidence="1 2">YT10-10-1</strain>
    </source>
</reference>
<sequence length="93" mass="10566">MKNHRATWFPYRLLHEPDATVCNGLVLEAQTYQGEADDQANLRRFTFHGFPPPRREEAVALKGYAPDATDYGSARTYAMVNDFRPDGESWGMA</sequence>
<evidence type="ECO:0000313" key="2">
    <source>
        <dbReference type="Proteomes" id="UP001320843"/>
    </source>
</evidence>
<gene>
    <name evidence="1" type="ORF">NB700_001875</name>
</gene>
<name>A0ABT3DWK3_9XANT</name>
<protein>
    <submittedName>
        <fullName evidence="1">Uncharacterized protein</fullName>
    </submittedName>
</protein>